<organism evidence="10 11">
    <name type="scientific">Lingula anatina</name>
    <name type="common">Brachiopod</name>
    <name type="synonym">Lingula unguis</name>
    <dbReference type="NCBI Taxonomy" id="7574"/>
    <lineage>
        <taxon>Eukaryota</taxon>
        <taxon>Metazoa</taxon>
        <taxon>Spiralia</taxon>
        <taxon>Lophotrochozoa</taxon>
        <taxon>Brachiopoda</taxon>
        <taxon>Linguliformea</taxon>
        <taxon>Lingulata</taxon>
        <taxon>Lingulida</taxon>
        <taxon>Linguloidea</taxon>
        <taxon>Lingulidae</taxon>
        <taxon>Lingula</taxon>
    </lineage>
</organism>
<dbReference type="GeneID" id="106175139"/>
<feature type="domain" description="Sulfatase N-terminal" evidence="9">
    <location>
        <begin position="42"/>
        <end position="354"/>
    </location>
</feature>
<dbReference type="InterPro" id="IPR000917">
    <property type="entry name" value="Sulfatase_N"/>
</dbReference>
<dbReference type="STRING" id="7574.A0A1S3JQ01"/>
<evidence type="ECO:0000256" key="8">
    <source>
        <dbReference type="SAM" id="SignalP"/>
    </source>
</evidence>
<feature type="chain" id="PRO_5010248163" evidence="8">
    <location>
        <begin position="22"/>
        <end position="524"/>
    </location>
</feature>
<dbReference type="PANTHER" id="PTHR10342:SF274">
    <property type="entry name" value="ARYLSULFATASE B"/>
    <property type="match status" value="1"/>
</dbReference>
<keyword evidence="6" id="KW-0325">Glycoprotein</keyword>
<keyword evidence="3" id="KW-0479">Metal-binding</keyword>
<dbReference type="Gene3D" id="3.40.720.10">
    <property type="entry name" value="Alkaline Phosphatase, subunit A"/>
    <property type="match status" value="1"/>
</dbReference>
<dbReference type="InterPro" id="IPR017850">
    <property type="entry name" value="Alkaline_phosphatase_core_sf"/>
</dbReference>
<proteinExistence type="inferred from homology"/>
<dbReference type="PROSITE" id="PS00149">
    <property type="entry name" value="SULFATASE_2"/>
    <property type="match status" value="1"/>
</dbReference>
<keyword evidence="4" id="KW-0378">Hydrolase</keyword>
<evidence type="ECO:0000256" key="1">
    <source>
        <dbReference type="ARBA" id="ARBA00001913"/>
    </source>
</evidence>
<dbReference type="CDD" id="cd16029">
    <property type="entry name" value="4-S"/>
    <property type="match status" value="1"/>
</dbReference>
<evidence type="ECO:0000256" key="5">
    <source>
        <dbReference type="ARBA" id="ARBA00022837"/>
    </source>
</evidence>
<dbReference type="GO" id="GO:0046872">
    <property type="term" value="F:metal ion binding"/>
    <property type="evidence" value="ECO:0007669"/>
    <property type="project" value="UniProtKB-KW"/>
</dbReference>
<dbReference type="AlphaFoldDB" id="A0A1S3JQ01"/>
<name>A0A1S3JQ01_LINAN</name>
<evidence type="ECO:0000259" key="9">
    <source>
        <dbReference type="Pfam" id="PF00884"/>
    </source>
</evidence>
<sequence>MLYNIILAVILIVSQFHGSLSGKRYRQGKSRNLPPIGPVKPPNIVFFLADDLGWNDIGYHNNQVKTPTLDRLAAEGVKLENYYAQSFCSPSRGQLLTGRYAATTGLSNVILAGKAEGLPLSETLISQKLKERGYSSHIVGKWHVGSYERAYLPTNRGFDSFYGKHYGRGDFYTHQFCGVGTGVCGLDFWNNTRPDPTKNGTYATDIYVERATDIINKHDPSNPLFLYMAFQLPHEPLQVPAKFEALYDDMPDGKRKTFLAMVSALDAAVAKIHQALEDNGMLDNTVIVFSSDNGGAPLVGGNNEPLKGIKGSLWEGGIKVPAFVSSKLLRRPRRKVTQLASITDWYPTLLGLAGLDASQLKLDGFDIWKLISTGVHSGYPRKELLHELIWPSTSTQLVPRGSPLYNGTFDTSQRAALRWGKWKLIAGQAAAVLGYEDGAPLFIPIIGLDPAIENVPLDKNVWLYDMKRDPLEECDLSDKKPEIVKRMLDRLEEIRQMSPPTIFQRDPDPALNPALHGGVWAPRD</sequence>
<dbReference type="SUPFAM" id="SSF53649">
    <property type="entry name" value="Alkaline phosphatase-like"/>
    <property type="match status" value="1"/>
</dbReference>
<dbReference type="InterPro" id="IPR047115">
    <property type="entry name" value="ARSB"/>
</dbReference>
<evidence type="ECO:0000256" key="2">
    <source>
        <dbReference type="ARBA" id="ARBA00008779"/>
    </source>
</evidence>
<accession>A0A1S3JQ01</accession>
<comment type="cofactor">
    <cofactor evidence="1">
        <name>Ca(2+)</name>
        <dbReference type="ChEBI" id="CHEBI:29108"/>
    </cofactor>
</comment>
<dbReference type="InParanoid" id="A0A1S3JQ01"/>
<evidence type="ECO:0000256" key="7">
    <source>
        <dbReference type="SAM" id="MobiDB-lite"/>
    </source>
</evidence>
<feature type="signal peptide" evidence="8">
    <location>
        <begin position="1"/>
        <end position="21"/>
    </location>
</feature>
<evidence type="ECO:0000256" key="6">
    <source>
        <dbReference type="ARBA" id="ARBA00023180"/>
    </source>
</evidence>
<dbReference type="OrthoDB" id="103349at2759"/>
<reference evidence="11" key="1">
    <citation type="submission" date="2025-08" db="UniProtKB">
        <authorList>
            <consortium name="RefSeq"/>
        </authorList>
    </citation>
    <scope>IDENTIFICATION</scope>
    <source>
        <tissue evidence="11">Gonads</tissue>
    </source>
</reference>
<dbReference type="Proteomes" id="UP000085678">
    <property type="component" value="Unplaced"/>
</dbReference>
<dbReference type="Gene3D" id="3.30.1120.10">
    <property type="match status" value="1"/>
</dbReference>
<gene>
    <name evidence="11" type="primary">LOC106175139</name>
</gene>
<comment type="similarity">
    <text evidence="2">Belongs to the sulfatase family.</text>
</comment>
<protein>
    <submittedName>
        <fullName evidence="11">Arylsulfatase I-like</fullName>
    </submittedName>
</protein>
<evidence type="ECO:0000313" key="11">
    <source>
        <dbReference type="RefSeq" id="XP_013412437.1"/>
    </source>
</evidence>
<dbReference type="KEGG" id="lak:106175139"/>
<dbReference type="PANTHER" id="PTHR10342">
    <property type="entry name" value="ARYLSULFATASE"/>
    <property type="match status" value="1"/>
</dbReference>
<evidence type="ECO:0000256" key="3">
    <source>
        <dbReference type="ARBA" id="ARBA00022723"/>
    </source>
</evidence>
<dbReference type="InterPro" id="IPR024607">
    <property type="entry name" value="Sulfatase_CS"/>
</dbReference>
<dbReference type="GO" id="GO:0008484">
    <property type="term" value="F:sulfuric ester hydrolase activity"/>
    <property type="evidence" value="ECO:0007669"/>
    <property type="project" value="InterPro"/>
</dbReference>
<keyword evidence="8" id="KW-0732">Signal</keyword>
<keyword evidence="10" id="KW-1185">Reference proteome</keyword>
<evidence type="ECO:0000313" key="10">
    <source>
        <dbReference type="Proteomes" id="UP000085678"/>
    </source>
</evidence>
<dbReference type="RefSeq" id="XP_013412437.1">
    <property type="nucleotide sequence ID" value="XM_013556983.1"/>
</dbReference>
<evidence type="ECO:0000256" key="4">
    <source>
        <dbReference type="ARBA" id="ARBA00022801"/>
    </source>
</evidence>
<feature type="region of interest" description="Disordered" evidence="7">
    <location>
        <begin position="498"/>
        <end position="524"/>
    </location>
</feature>
<keyword evidence="5" id="KW-0106">Calcium</keyword>
<dbReference type="Pfam" id="PF00884">
    <property type="entry name" value="Sulfatase"/>
    <property type="match status" value="1"/>
</dbReference>